<feature type="region of interest" description="Disordered" evidence="1">
    <location>
        <begin position="157"/>
        <end position="179"/>
    </location>
</feature>
<evidence type="ECO:0000313" key="2">
    <source>
        <dbReference type="EMBL" id="TPX34255.1"/>
    </source>
</evidence>
<reference evidence="2 3" key="1">
    <citation type="journal article" date="2019" name="Sci. Rep.">
        <title>Comparative genomics of chytrid fungi reveal insights into the obligate biotrophic and pathogenic lifestyle of Synchytrium endobioticum.</title>
        <authorList>
            <person name="van de Vossenberg B.T.L.H."/>
            <person name="Warris S."/>
            <person name="Nguyen H.D.T."/>
            <person name="van Gent-Pelzer M.P.E."/>
            <person name="Joly D.L."/>
            <person name="van de Geest H.C."/>
            <person name="Bonants P.J.M."/>
            <person name="Smith D.S."/>
            <person name="Levesque C.A."/>
            <person name="van der Lee T.A.J."/>
        </authorList>
    </citation>
    <scope>NUCLEOTIDE SEQUENCE [LARGE SCALE GENOMIC DNA]</scope>
    <source>
        <strain evidence="2 3">JEL517</strain>
    </source>
</reference>
<proteinExistence type="predicted"/>
<dbReference type="RefSeq" id="XP_031025052.1">
    <property type="nucleotide sequence ID" value="XM_031168976.1"/>
</dbReference>
<dbReference type="Proteomes" id="UP000319731">
    <property type="component" value="Unassembled WGS sequence"/>
</dbReference>
<dbReference type="EMBL" id="QEAO01000015">
    <property type="protein sequence ID" value="TPX34255.1"/>
    <property type="molecule type" value="Genomic_DNA"/>
</dbReference>
<protein>
    <submittedName>
        <fullName evidence="2">Uncharacterized protein</fullName>
    </submittedName>
</protein>
<dbReference type="OrthoDB" id="10530696at2759"/>
<organism evidence="2 3">
    <name type="scientific">Synchytrium microbalum</name>
    <dbReference type="NCBI Taxonomy" id="1806994"/>
    <lineage>
        <taxon>Eukaryota</taxon>
        <taxon>Fungi</taxon>
        <taxon>Fungi incertae sedis</taxon>
        <taxon>Chytridiomycota</taxon>
        <taxon>Chytridiomycota incertae sedis</taxon>
        <taxon>Chytridiomycetes</taxon>
        <taxon>Synchytriales</taxon>
        <taxon>Synchytriaceae</taxon>
        <taxon>Synchytrium</taxon>
    </lineage>
</organism>
<evidence type="ECO:0000256" key="1">
    <source>
        <dbReference type="SAM" id="MobiDB-lite"/>
    </source>
</evidence>
<keyword evidence="3" id="KW-1185">Reference proteome</keyword>
<name>A0A507C9S5_9FUNG</name>
<gene>
    <name evidence="2" type="ORF">SmJEL517_g03048</name>
</gene>
<dbReference type="AlphaFoldDB" id="A0A507C9S5"/>
<accession>A0A507C9S5</accession>
<evidence type="ECO:0000313" key="3">
    <source>
        <dbReference type="Proteomes" id="UP000319731"/>
    </source>
</evidence>
<feature type="compositionally biased region" description="Low complexity" evidence="1">
    <location>
        <begin position="159"/>
        <end position="172"/>
    </location>
</feature>
<comment type="caution">
    <text evidence="2">The sequence shown here is derived from an EMBL/GenBank/DDBJ whole genome shotgun (WGS) entry which is preliminary data.</text>
</comment>
<sequence>MQFMPGTIIQDTSQQKQSDITLLAKYGSRSIILFGNWSSVVTLSPYTKALPTAIHCIAVLPKSQADLLAVAAIHDVIPATIDQDDIEARTSAAEDVARGDVSKELIPYLSVVLDQDQTVAIVSLGSGLGMLTSNRKDDDVMLQLRVLTSEAVNQLTRTSPSSSLSSQHQHSSAPIPPVNAALLASGSGLSSVAAGTKRKDVPL</sequence>
<dbReference type="GeneID" id="42004273"/>